<evidence type="ECO:0000313" key="3">
    <source>
        <dbReference type="Proteomes" id="UP000321518"/>
    </source>
</evidence>
<reference evidence="2 3" key="1">
    <citation type="submission" date="2019-07" db="EMBL/GenBank/DDBJ databases">
        <title>Rhodotorula toruloides NBRC10032 genome sequencing.</title>
        <authorList>
            <person name="Shida Y."/>
            <person name="Takaku H."/>
            <person name="Ogasawara W."/>
            <person name="Mori K."/>
        </authorList>
    </citation>
    <scope>NUCLEOTIDE SEQUENCE [LARGE SCALE GENOMIC DNA]</scope>
    <source>
        <strain evidence="2 3">NBRC10032</strain>
    </source>
</reference>
<accession>A0A511K8P5</accession>
<dbReference type="OrthoDB" id="2529439at2759"/>
<evidence type="ECO:0000313" key="2">
    <source>
        <dbReference type="EMBL" id="GEM06722.1"/>
    </source>
</evidence>
<name>A0A511K8P5_RHOTO</name>
<feature type="chain" id="PRO_5022131681" evidence="1">
    <location>
        <begin position="30"/>
        <end position="66"/>
    </location>
</feature>
<dbReference type="EMBL" id="BJWK01000002">
    <property type="protein sequence ID" value="GEM06722.1"/>
    <property type="molecule type" value="Genomic_DNA"/>
</dbReference>
<comment type="caution">
    <text evidence="2">The sequence shown here is derived from an EMBL/GenBank/DDBJ whole genome shotgun (WGS) entry which is preliminary data.</text>
</comment>
<sequence length="66" mass="6790">MSRLAASSAFLPLFAILLAFLLTARTANAASVFTAPNGCPTALAAAKPFVQYGPRGAPVAGVDYQY</sequence>
<feature type="signal peptide" evidence="1">
    <location>
        <begin position="1"/>
        <end position="29"/>
    </location>
</feature>
<organism evidence="2 3">
    <name type="scientific">Rhodotorula toruloides</name>
    <name type="common">Yeast</name>
    <name type="synonym">Rhodosporidium toruloides</name>
    <dbReference type="NCBI Taxonomy" id="5286"/>
    <lineage>
        <taxon>Eukaryota</taxon>
        <taxon>Fungi</taxon>
        <taxon>Dikarya</taxon>
        <taxon>Basidiomycota</taxon>
        <taxon>Pucciniomycotina</taxon>
        <taxon>Microbotryomycetes</taxon>
        <taxon>Sporidiobolales</taxon>
        <taxon>Sporidiobolaceae</taxon>
        <taxon>Rhodotorula</taxon>
    </lineage>
</organism>
<evidence type="ECO:0000256" key="1">
    <source>
        <dbReference type="SAM" id="SignalP"/>
    </source>
</evidence>
<dbReference type="Proteomes" id="UP000321518">
    <property type="component" value="Unassembled WGS sequence"/>
</dbReference>
<proteinExistence type="predicted"/>
<keyword evidence="1" id="KW-0732">Signal</keyword>
<dbReference type="AlphaFoldDB" id="A0A511K8P5"/>
<protein>
    <submittedName>
        <fullName evidence="2">Uncharacterized protein</fullName>
    </submittedName>
</protein>
<gene>
    <name evidence="2" type="ORF">Rt10032_c02g0739</name>
</gene>